<feature type="domain" description="DUF58" evidence="1">
    <location>
        <begin position="46"/>
        <end position="258"/>
    </location>
</feature>
<dbReference type="KEGG" id="psuw:WQ53_07550"/>
<accession>A0A0E3Z3A9</accession>
<organism evidence="2 3">
    <name type="scientific">Pseudoxanthomonas suwonensis</name>
    <dbReference type="NCBI Taxonomy" id="314722"/>
    <lineage>
        <taxon>Bacteria</taxon>
        <taxon>Pseudomonadati</taxon>
        <taxon>Pseudomonadota</taxon>
        <taxon>Gammaproteobacteria</taxon>
        <taxon>Lysobacterales</taxon>
        <taxon>Lysobacteraceae</taxon>
        <taxon>Pseudoxanthomonas</taxon>
    </lineage>
</organism>
<name>A0A0E3Z3A9_9GAMM</name>
<dbReference type="Proteomes" id="UP000033067">
    <property type="component" value="Chromosome"/>
</dbReference>
<dbReference type="AlphaFoldDB" id="A0A0E3Z3A9"/>
<dbReference type="SUPFAM" id="SSF53300">
    <property type="entry name" value="vWA-like"/>
    <property type="match status" value="1"/>
</dbReference>
<dbReference type="PANTHER" id="PTHR33608:SF7">
    <property type="entry name" value="DUF58 DOMAIN-CONTAINING PROTEIN"/>
    <property type="match status" value="1"/>
</dbReference>
<dbReference type="Gene3D" id="3.40.50.410">
    <property type="entry name" value="von Willebrand factor, type A domain"/>
    <property type="match status" value="1"/>
</dbReference>
<gene>
    <name evidence="2" type="ORF">WQ53_07550</name>
</gene>
<evidence type="ECO:0000313" key="2">
    <source>
        <dbReference type="EMBL" id="AKC86642.1"/>
    </source>
</evidence>
<proteinExistence type="predicted"/>
<dbReference type="InterPro" id="IPR036465">
    <property type="entry name" value="vWFA_dom_sf"/>
</dbReference>
<dbReference type="Pfam" id="PF01882">
    <property type="entry name" value="DUF58"/>
    <property type="match status" value="1"/>
</dbReference>
<reference evidence="2 3" key="1">
    <citation type="journal article" date="2015" name="Genome Announc.">
        <title>Complete Genome Sequence of Pseudoxanthomonas suwonensis Strain J1, a Cellulose-Degrading Bacterium Isolated from Leaf- and Wood-Enriched Soil.</title>
        <authorList>
            <person name="Hou L."/>
            <person name="Jiang J."/>
            <person name="Xu Z."/>
            <person name="Zhou Y."/>
            <person name="Leung F.C."/>
        </authorList>
    </citation>
    <scope>NUCLEOTIDE SEQUENCE [LARGE SCALE GENOMIC DNA]</scope>
    <source>
        <strain evidence="2 3">J1</strain>
    </source>
</reference>
<sequence>MTGDLIPPALRNRLRDLRLTSRHAIGAQGIGLHRSHSRGAGLEFSQYRAYEPGDDPRQVDWKLYARSDRFFVRESERESPLDVWILLDASASMAQADATRPDWSRLDAARCLAACLGELALRQGDRFGLVGLHEGGLRLLPPGTGTRQRDRLQLELRGLEAGGGFPPESRLAPLWERIGSRDLVVLLSDCFDEAAVALAERLAAARREVLAIQLLTVEERDFPFRGGHRFHDPESGEELLGDGTAMRADYLARFAQAQAALDARLDAAGIRHARHVLDEAPDLALRRLFGRHDAVEYA</sequence>
<dbReference type="PANTHER" id="PTHR33608">
    <property type="entry name" value="BLL2464 PROTEIN"/>
    <property type="match status" value="1"/>
</dbReference>
<dbReference type="EMBL" id="CP011144">
    <property type="protein sequence ID" value="AKC86642.1"/>
    <property type="molecule type" value="Genomic_DNA"/>
</dbReference>
<dbReference type="PATRIC" id="fig|314722.6.peg.1617"/>
<protein>
    <submittedName>
        <fullName evidence="2">von Willebrand factor A</fullName>
    </submittedName>
</protein>
<dbReference type="InterPro" id="IPR002881">
    <property type="entry name" value="DUF58"/>
</dbReference>
<evidence type="ECO:0000259" key="1">
    <source>
        <dbReference type="Pfam" id="PF01882"/>
    </source>
</evidence>
<evidence type="ECO:0000313" key="3">
    <source>
        <dbReference type="Proteomes" id="UP000033067"/>
    </source>
</evidence>
<dbReference type="RefSeq" id="WP_052631569.1">
    <property type="nucleotide sequence ID" value="NZ_CP011144.1"/>
</dbReference>
<keyword evidence="3" id="KW-1185">Reference proteome</keyword>